<dbReference type="GO" id="GO:0005737">
    <property type="term" value="C:cytoplasm"/>
    <property type="evidence" value="ECO:0007669"/>
    <property type="project" value="TreeGrafter"/>
</dbReference>
<evidence type="ECO:0000256" key="6">
    <source>
        <dbReference type="ARBA" id="ARBA00023002"/>
    </source>
</evidence>
<dbReference type="AlphaFoldDB" id="A0A1K2HVG9"/>
<keyword evidence="4" id="KW-0575">Peroxidase</keyword>
<evidence type="ECO:0000256" key="11">
    <source>
        <dbReference type="ARBA" id="ARBA00042639"/>
    </source>
</evidence>
<protein>
    <recommendedName>
        <fullName evidence="3">thioredoxin-dependent peroxiredoxin</fullName>
        <ecNumber evidence="3">1.11.1.24</ecNumber>
    </recommendedName>
    <alternativeName>
        <fullName evidence="9">Thioredoxin peroxidase</fullName>
    </alternativeName>
    <alternativeName>
        <fullName evidence="11">Thioredoxin-dependent peroxiredoxin Bcp</fullName>
    </alternativeName>
</protein>
<comment type="function">
    <text evidence="1">Thiol-specific peroxidase that catalyzes the reduction of hydrogen peroxide and organic hydroperoxides to water and alcohols, respectively. Plays a role in cell protection against oxidative stress by detoxifying peroxides and as sensor of hydrogen peroxide-mediated signaling events.</text>
</comment>
<comment type="similarity">
    <text evidence="10">Belongs to the peroxiredoxin family. BCP/PrxQ subfamily.</text>
</comment>
<dbReference type="InterPro" id="IPR013766">
    <property type="entry name" value="Thioredoxin_domain"/>
</dbReference>
<dbReference type="EC" id="1.11.1.24" evidence="3"/>
<dbReference type="InterPro" id="IPR050924">
    <property type="entry name" value="Peroxiredoxin_BCP/PrxQ"/>
</dbReference>
<dbReference type="Proteomes" id="UP000183447">
    <property type="component" value="Unassembled WGS sequence"/>
</dbReference>
<dbReference type="InterPro" id="IPR024706">
    <property type="entry name" value="Peroxiredoxin_AhpC-typ"/>
</dbReference>
<keyword evidence="5" id="KW-0049">Antioxidant</keyword>
<dbReference type="STRING" id="665118.SAMN02983003_1224"/>
<dbReference type="GO" id="GO:0008379">
    <property type="term" value="F:thioredoxin peroxidase activity"/>
    <property type="evidence" value="ECO:0007669"/>
    <property type="project" value="TreeGrafter"/>
</dbReference>
<feature type="domain" description="Thioredoxin" evidence="14">
    <location>
        <begin position="4"/>
        <end position="156"/>
    </location>
</feature>
<dbReference type="EMBL" id="FPKU01000001">
    <property type="protein sequence ID" value="SFZ82695.1"/>
    <property type="molecule type" value="Genomic_DNA"/>
</dbReference>
<dbReference type="InterPro" id="IPR036249">
    <property type="entry name" value="Thioredoxin-like_sf"/>
</dbReference>
<dbReference type="InterPro" id="IPR000866">
    <property type="entry name" value="AhpC/TSA"/>
</dbReference>
<dbReference type="PROSITE" id="PS51352">
    <property type="entry name" value="THIOREDOXIN_2"/>
    <property type="match status" value="1"/>
</dbReference>
<keyword evidence="8" id="KW-0676">Redox-active center</keyword>
<evidence type="ECO:0000256" key="4">
    <source>
        <dbReference type="ARBA" id="ARBA00022559"/>
    </source>
</evidence>
<feature type="active site" description="Cysteine sulfenic acid (-SOH) intermediate; for peroxidase activity" evidence="13">
    <location>
        <position position="46"/>
    </location>
</feature>
<keyword evidence="16" id="KW-1185">Reference proteome</keyword>
<evidence type="ECO:0000256" key="10">
    <source>
        <dbReference type="ARBA" id="ARBA00038489"/>
    </source>
</evidence>
<dbReference type="Pfam" id="PF00578">
    <property type="entry name" value="AhpC-TSA"/>
    <property type="match status" value="1"/>
</dbReference>
<dbReference type="FunFam" id="3.40.30.10:FF:000007">
    <property type="entry name" value="Thioredoxin-dependent thiol peroxidase"/>
    <property type="match status" value="1"/>
</dbReference>
<reference evidence="15 16" key="1">
    <citation type="submission" date="2016-11" db="EMBL/GenBank/DDBJ databases">
        <authorList>
            <person name="Jaros S."/>
            <person name="Januszkiewicz K."/>
            <person name="Wedrychowicz H."/>
        </authorList>
    </citation>
    <scope>NUCLEOTIDE SEQUENCE [LARGE SCALE GENOMIC DNA]</scope>
    <source>
        <strain evidence="15 16">ATCC 23634</strain>
    </source>
</reference>
<evidence type="ECO:0000256" key="5">
    <source>
        <dbReference type="ARBA" id="ARBA00022862"/>
    </source>
</evidence>
<evidence type="ECO:0000256" key="8">
    <source>
        <dbReference type="ARBA" id="ARBA00023284"/>
    </source>
</evidence>
<dbReference type="PIRSF" id="PIRSF000239">
    <property type="entry name" value="AHPC"/>
    <property type="match status" value="1"/>
</dbReference>
<keyword evidence="7" id="KW-1015">Disulfide bond</keyword>
<evidence type="ECO:0000256" key="1">
    <source>
        <dbReference type="ARBA" id="ARBA00003330"/>
    </source>
</evidence>
<accession>A0A1K2HVG9</accession>
<organism evidence="15 16">
    <name type="scientific">Devosia enhydra</name>
    <dbReference type="NCBI Taxonomy" id="665118"/>
    <lineage>
        <taxon>Bacteria</taxon>
        <taxon>Pseudomonadati</taxon>
        <taxon>Pseudomonadota</taxon>
        <taxon>Alphaproteobacteria</taxon>
        <taxon>Hyphomicrobiales</taxon>
        <taxon>Devosiaceae</taxon>
        <taxon>Devosia</taxon>
    </lineage>
</organism>
<evidence type="ECO:0000256" key="2">
    <source>
        <dbReference type="ARBA" id="ARBA00011245"/>
    </source>
</evidence>
<evidence type="ECO:0000256" key="9">
    <source>
        <dbReference type="ARBA" id="ARBA00032824"/>
    </source>
</evidence>
<evidence type="ECO:0000256" key="7">
    <source>
        <dbReference type="ARBA" id="ARBA00023157"/>
    </source>
</evidence>
<evidence type="ECO:0000313" key="16">
    <source>
        <dbReference type="Proteomes" id="UP000183447"/>
    </source>
</evidence>
<evidence type="ECO:0000259" key="14">
    <source>
        <dbReference type="PROSITE" id="PS51352"/>
    </source>
</evidence>
<keyword evidence="6" id="KW-0560">Oxidoreductase</keyword>
<dbReference type="CDD" id="cd03017">
    <property type="entry name" value="PRX_BCP"/>
    <property type="match status" value="1"/>
</dbReference>
<dbReference type="Gene3D" id="3.40.30.10">
    <property type="entry name" value="Glutaredoxin"/>
    <property type="match status" value="1"/>
</dbReference>
<dbReference type="SUPFAM" id="SSF52833">
    <property type="entry name" value="Thioredoxin-like"/>
    <property type="match status" value="1"/>
</dbReference>
<proteinExistence type="inferred from homology"/>
<sequence length="156" mass="16754">MSMIAPGTPAPDFVLDADDGTRFRLSEHRGRPVVLVFYPQDDTEGCTVEMLEFSALAAEFAAEGAVVVGISPDPVASHCAFRDKFALAIPLLADPDLVTIKAFGVWGEKQLYGRVYEGLIRTSVLVNAEGQVRAVTRATRIKGHAAKMLAAVRALP</sequence>
<comment type="subunit">
    <text evidence="2">Monomer.</text>
</comment>
<evidence type="ECO:0000256" key="12">
    <source>
        <dbReference type="ARBA" id="ARBA00049091"/>
    </source>
</evidence>
<evidence type="ECO:0000256" key="13">
    <source>
        <dbReference type="PIRSR" id="PIRSR000239-1"/>
    </source>
</evidence>
<dbReference type="GO" id="GO:0034599">
    <property type="term" value="P:cellular response to oxidative stress"/>
    <property type="evidence" value="ECO:0007669"/>
    <property type="project" value="TreeGrafter"/>
</dbReference>
<evidence type="ECO:0000256" key="3">
    <source>
        <dbReference type="ARBA" id="ARBA00013017"/>
    </source>
</evidence>
<evidence type="ECO:0000313" key="15">
    <source>
        <dbReference type="EMBL" id="SFZ82695.1"/>
    </source>
</evidence>
<dbReference type="RefSeq" id="WP_072339901.1">
    <property type="nucleotide sequence ID" value="NZ_FPKU01000001.1"/>
</dbReference>
<comment type="catalytic activity">
    <reaction evidence="12">
        <text>a hydroperoxide + [thioredoxin]-dithiol = an alcohol + [thioredoxin]-disulfide + H2O</text>
        <dbReference type="Rhea" id="RHEA:62620"/>
        <dbReference type="Rhea" id="RHEA-COMP:10698"/>
        <dbReference type="Rhea" id="RHEA-COMP:10700"/>
        <dbReference type="ChEBI" id="CHEBI:15377"/>
        <dbReference type="ChEBI" id="CHEBI:29950"/>
        <dbReference type="ChEBI" id="CHEBI:30879"/>
        <dbReference type="ChEBI" id="CHEBI:35924"/>
        <dbReference type="ChEBI" id="CHEBI:50058"/>
        <dbReference type="EC" id="1.11.1.24"/>
    </reaction>
</comment>
<name>A0A1K2HVG9_9HYPH</name>
<dbReference type="PANTHER" id="PTHR42801:SF4">
    <property type="entry name" value="AHPC_TSA FAMILY PROTEIN"/>
    <property type="match status" value="1"/>
</dbReference>
<dbReference type="GO" id="GO:0045454">
    <property type="term" value="P:cell redox homeostasis"/>
    <property type="evidence" value="ECO:0007669"/>
    <property type="project" value="TreeGrafter"/>
</dbReference>
<gene>
    <name evidence="15" type="ORF">SAMN02983003_1224</name>
</gene>
<dbReference type="PANTHER" id="PTHR42801">
    <property type="entry name" value="THIOREDOXIN-DEPENDENT PEROXIDE REDUCTASE"/>
    <property type="match status" value="1"/>
</dbReference>